<organism evidence="1 2">
    <name type="scientific">candidate division WOR-3 bacterium JGI_Cruoil_03_44_89</name>
    <dbReference type="NCBI Taxonomy" id="1973748"/>
    <lineage>
        <taxon>Bacteria</taxon>
        <taxon>Bacteria division WOR-3</taxon>
    </lineage>
</organism>
<dbReference type="EMBL" id="NOZQ01000017">
    <property type="protein sequence ID" value="OYD17434.1"/>
    <property type="molecule type" value="Genomic_DNA"/>
</dbReference>
<dbReference type="Proteomes" id="UP000215215">
    <property type="component" value="Unassembled WGS sequence"/>
</dbReference>
<reference evidence="1 2" key="1">
    <citation type="submission" date="2017-07" db="EMBL/GenBank/DDBJ databases">
        <title>Recovery of genomes from metagenomes via a dereplication, aggregation, and scoring strategy.</title>
        <authorList>
            <person name="Sieber C.M."/>
            <person name="Probst A.J."/>
            <person name="Sharrar A."/>
            <person name="Thomas B.C."/>
            <person name="Hess M."/>
            <person name="Tringe S.G."/>
            <person name="Banfield J.F."/>
        </authorList>
    </citation>
    <scope>NUCLEOTIDE SEQUENCE [LARGE SCALE GENOMIC DNA]</scope>
    <source>
        <strain evidence="1">JGI_Cruoil_03_44_89</strain>
    </source>
</reference>
<evidence type="ECO:0000313" key="1">
    <source>
        <dbReference type="EMBL" id="OYD17434.1"/>
    </source>
</evidence>
<dbReference type="AlphaFoldDB" id="A0A235BYZ4"/>
<accession>A0A235BYZ4</accession>
<name>A0A235BYZ4_UNCW3</name>
<comment type="caution">
    <text evidence="1">The sequence shown here is derived from an EMBL/GenBank/DDBJ whole genome shotgun (WGS) entry which is preliminary data.</text>
</comment>
<sequence length="108" mass="12029">MRWGTFIIALSLAVGLYGKSNTQSVHPLKSPVVVSHKSTGGPDYYGYTWIDSDEIGGPVYNWIDITGIGTEMADLGDDEIRGPFPIGFDFPYYWYTVNEFYFSTNGAI</sequence>
<gene>
    <name evidence="1" type="ORF">CH333_00975</name>
</gene>
<evidence type="ECO:0000313" key="2">
    <source>
        <dbReference type="Proteomes" id="UP000215215"/>
    </source>
</evidence>
<protein>
    <submittedName>
        <fullName evidence="1">Uncharacterized protein</fullName>
    </submittedName>
</protein>
<proteinExistence type="predicted"/>
<feature type="non-terminal residue" evidence="1">
    <location>
        <position position="108"/>
    </location>
</feature>